<keyword evidence="3" id="KW-1185">Reference proteome</keyword>
<protein>
    <recommendedName>
        <fullName evidence="1">F-box domain-containing protein</fullName>
    </recommendedName>
</protein>
<dbReference type="PROSITE" id="PS50181">
    <property type="entry name" value="FBOX"/>
    <property type="match status" value="1"/>
</dbReference>
<dbReference type="Pfam" id="PF08268">
    <property type="entry name" value="FBA_3"/>
    <property type="match status" value="1"/>
</dbReference>
<proteinExistence type="predicted"/>
<dbReference type="Proteomes" id="UP001187471">
    <property type="component" value="Unassembled WGS sequence"/>
</dbReference>
<evidence type="ECO:0000313" key="3">
    <source>
        <dbReference type="Proteomes" id="UP001187471"/>
    </source>
</evidence>
<name>A0AA88R2L4_9ASTE</name>
<gene>
    <name evidence="2" type="ORF">RJ640_007719</name>
</gene>
<dbReference type="InterPro" id="IPR036047">
    <property type="entry name" value="F-box-like_dom_sf"/>
</dbReference>
<dbReference type="InterPro" id="IPR017451">
    <property type="entry name" value="F-box-assoc_interact_dom"/>
</dbReference>
<comment type="caution">
    <text evidence="2">The sequence shown here is derived from an EMBL/GenBank/DDBJ whole genome shotgun (WGS) entry which is preliminary data.</text>
</comment>
<dbReference type="InterPro" id="IPR001810">
    <property type="entry name" value="F-box_dom"/>
</dbReference>
<dbReference type="Pfam" id="PF00646">
    <property type="entry name" value="F-box"/>
    <property type="match status" value="1"/>
</dbReference>
<dbReference type="InterPro" id="IPR013187">
    <property type="entry name" value="F-box-assoc_dom_typ3"/>
</dbReference>
<evidence type="ECO:0000259" key="1">
    <source>
        <dbReference type="PROSITE" id="PS50181"/>
    </source>
</evidence>
<dbReference type="Gene3D" id="1.20.1280.50">
    <property type="match status" value="1"/>
</dbReference>
<dbReference type="SMART" id="SM00256">
    <property type="entry name" value="FBOX"/>
    <property type="match status" value="1"/>
</dbReference>
<dbReference type="EMBL" id="JAVXUO010002567">
    <property type="protein sequence ID" value="KAK2971681.1"/>
    <property type="molecule type" value="Genomic_DNA"/>
</dbReference>
<dbReference type="PANTHER" id="PTHR31111">
    <property type="entry name" value="BNAA05G37150D PROTEIN-RELATED"/>
    <property type="match status" value="1"/>
</dbReference>
<sequence>MDDAEPIEGIGSLPRDLIIDILSRLPVKVLCTFKAVSKQWRSLISSDPHFKKLHRNRSARVPKLLLSRYDYVFNLETVSFESNVHFLTVDAVDRTVYNKFDKRVADAGCVAIACCNLMCLVTYKAIHVCNPSTQEFVRLPDNRHRPYDPIMGFGYLASENVYKLVVLSVRGFFDDDLFDFGEENPDEAYDMGCEVLTIREGEPVSGAWRDVGDLPCLAWKKNGVCVDGEIYWMALADSDGDLDKRIVVMSLGDEEFATILFPRNVFAPPVCVMELVELKGRLCLVNHRKDVSTMEIWILKDRAKCLWNMECSIHLYPVDAHIQAMATSGDNGIKDTDNSTDLTCCVDVAESSGKGPKCIKSKRFKLLYGYVYDNGRLHFDNARENEKKECQKRNDDEVMCRGYILNVLSDRLYNYYKSFDSQKKFGRHWRINVKFKTKKIRISSYY</sequence>
<feature type="domain" description="F-box" evidence="1">
    <location>
        <begin position="7"/>
        <end position="53"/>
    </location>
</feature>
<dbReference type="PANTHER" id="PTHR31111:SF136">
    <property type="entry name" value="F-BOX ASSOCIATED DOMAIN-CONTAINING PROTEIN"/>
    <property type="match status" value="1"/>
</dbReference>
<evidence type="ECO:0000313" key="2">
    <source>
        <dbReference type="EMBL" id="KAK2971681.1"/>
    </source>
</evidence>
<dbReference type="AlphaFoldDB" id="A0AA88R2L4"/>
<dbReference type="CDD" id="cd22157">
    <property type="entry name" value="F-box_AtFBW1-like"/>
    <property type="match status" value="1"/>
</dbReference>
<organism evidence="2 3">
    <name type="scientific">Escallonia rubra</name>
    <dbReference type="NCBI Taxonomy" id="112253"/>
    <lineage>
        <taxon>Eukaryota</taxon>
        <taxon>Viridiplantae</taxon>
        <taxon>Streptophyta</taxon>
        <taxon>Embryophyta</taxon>
        <taxon>Tracheophyta</taxon>
        <taxon>Spermatophyta</taxon>
        <taxon>Magnoliopsida</taxon>
        <taxon>eudicotyledons</taxon>
        <taxon>Gunneridae</taxon>
        <taxon>Pentapetalae</taxon>
        <taxon>asterids</taxon>
        <taxon>campanulids</taxon>
        <taxon>Escalloniales</taxon>
        <taxon>Escalloniaceae</taxon>
        <taxon>Escallonia</taxon>
    </lineage>
</organism>
<dbReference type="SUPFAM" id="SSF81383">
    <property type="entry name" value="F-box domain"/>
    <property type="match status" value="1"/>
</dbReference>
<dbReference type="NCBIfam" id="TIGR01640">
    <property type="entry name" value="F_box_assoc_1"/>
    <property type="match status" value="1"/>
</dbReference>
<accession>A0AA88R2L4</accession>
<reference evidence="2" key="1">
    <citation type="submission" date="2022-12" db="EMBL/GenBank/DDBJ databases">
        <title>Draft genome assemblies for two species of Escallonia (Escalloniales).</title>
        <authorList>
            <person name="Chanderbali A."/>
            <person name="Dervinis C."/>
            <person name="Anghel I."/>
            <person name="Soltis D."/>
            <person name="Soltis P."/>
            <person name="Zapata F."/>
        </authorList>
    </citation>
    <scope>NUCLEOTIDE SEQUENCE</scope>
    <source>
        <strain evidence="2">UCBG92.1500</strain>
        <tissue evidence="2">Leaf</tissue>
    </source>
</reference>